<dbReference type="AlphaFoldDB" id="A0AA39YIY0"/>
<comment type="caution">
    <text evidence="1">The sequence shown here is derived from an EMBL/GenBank/DDBJ whole genome shotgun (WGS) entry which is preliminary data.</text>
</comment>
<dbReference type="Proteomes" id="UP001174936">
    <property type="component" value="Unassembled WGS sequence"/>
</dbReference>
<evidence type="ECO:0000313" key="2">
    <source>
        <dbReference type="Proteomes" id="UP001174936"/>
    </source>
</evidence>
<evidence type="ECO:0000313" key="1">
    <source>
        <dbReference type="EMBL" id="KAK0652377.1"/>
    </source>
</evidence>
<organism evidence="1 2">
    <name type="scientific">Cercophora newfieldiana</name>
    <dbReference type="NCBI Taxonomy" id="92897"/>
    <lineage>
        <taxon>Eukaryota</taxon>
        <taxon>Fungi</taxon>
        <taxon>Dikarya</taxon>
        <taxon>Ascomycota</taxon>
        <taxon>Pezizomycotina</taxon>
        <taxon>Sordariomycetes</taxon>
        <taxon>Sordariomycetidae</taxon>
        <taxon>Sordariales</taxon>
        <taxon>Lasiosphaeriaceae</taxon>
        <taxon>Cercophora</taxon>
    </lineage>
</organism>
<gene>
    <name evidence="1" type="ORF">B0T16DRAFT_454749</name>
</gene>
<keyword evidence="2" id="KW-1185">Reference proteome</keyword>
<dbReference type="EMBL" id="JAULSV010000002">
    <property type="protein sequence ID" value="KAK0652377.1"/>
    <property type="molecule type" value="Genomic_DNA"/>
</dbReference>
<reference evidence="1" key="1">
    <citation type="submission" date="2023-06" db="EMBL/GenBank/DDBJ databases">
        <title>Genome-scale phylogeny and comparative genomics of the fungal order Sordariales.</title>
        <authorList>
            <consortium name="Lawrence Berkeley National Laboratory"/>
            <person name="Hensen N."/>
            <person name="Bonometti L."/>
            <person name="Westerberg I."/>
            <person name="Brannstrom I.O."/>
            <person name="Guillou S."/>
            <person name="Cros-Aarteil S."/>
            <person name="Calhoun S."/>
            <person name="Haridas S."/>
            <person name="Kuo A."/>
            <person name="Mondo S."/>
            <person name="Pangilinan J."/>
            <person name="Riley R."/>
            <person name="Labutti K."/>
            <person name="Andreopoulos B."/>
            <person name="Lipzen A."/>
            <person name="Chen C."/>
            <person name="Yanf M."/>
            <person name="Daum C."/>
            <person name="Ng V."/>
            <person name="Clum A."/>
            <person name="Steindorff A."/>
            <person name="Ohm R."/>
            <person name="Martin F."/>
            <person name="Silar P."/>
            <person name="Natvig D."/>
            <person name="Lalanne C."/>
            <person name="Gautier V."/>
            <person name="Ament-Velasquez S.L."/>
            <person name="Kruys A."/>
            <person name="Hutchinson M.I."/>
            <person name="Powell A.J."/>
            <person name="Barry K."/>
            <person name="Miller A.N."/>
            <person name="Grigoriev I.V."/>
            <person name="Debuchy R."/>
            <person name="Gladieux P."/>
            <person name="Thoren M.H."/>
            <person name="Johannesson H."/>
        </authorList>
    </citation>
    <scope>NUCLEOTIDE SEQUENCE</scope>
    <source>
        <strain evidence="1">SMH2532-1</strain>
    </source>
</reference>
<name>A0AA39YIY0_9PEZI</name>
<sequence length="146" mass="16874">MSSLFCCSFVRPFRPVHLNHEDKFRAFMAWAEFPKESSPATGQDVDTVRADLGSSKPPFAVQLVRQVNYGPLESKRYFVPVKDEDNEFVEIGENDLIQANFQKLNSYKNFGCQGHNRFFEVSVYQRDPVKHRWRVNIARPGSSIDL</sequence>
<protein>
    <submittedName>
        <fullName evidence="1">Uncharacterized protein</fullName>
    </submittedName>
</protein>
<proteinExistence type="predicted"/>
<accession>A0AA39YIY0</accession>